<keyword evidence="1 5" id="KW-0808">Transferase</keyword>
<dbReference type="PANTHER" id="PTHR43646:SF6">
    <property type="entry name" value="PRE-MYCOFACTOCIN GLYCOSYLTRANSFERASE"/>
    <property type="match status" value="1"/>
</dbReference>
<keyword evidence="2" id="KW-0812">Transmembrane</keyword>
<evidence type="ECO:0000256" key="2">
    <source>
        <dbReference type="SAM" id="Phobius"/>
    </source>
</evidence>
<dbReference type="SUPFAM" id="SSF53448">
    <property type="entry name" value="Nucleotide-diphospho-sugar transferases"/>
    <property type="match status" value="1"/>
</dbReference>
<dbReference type="InterPro" id="IPR001173">
    <property type="entry name" value="Glyco_trans_2-like"/>
</dbReference>
<dbReference type="Pfam" id="PF02709">
    <property type="entry name" value="Glyco_transf_7C"/>
    <property type="match status" value="1"/>
</dbReference>
<dbReference type="InterPro" id="IPR027791">
    <property type="entry name" value="Galactosyl_T_C"/>
</dbReference>
<dbReference type="EMBL" id="NIDE01000020">
    <property type="protein sequence ID" value="OWK34157.1"/>
    <property type="molecule type" value="Genomic_DNA"/>
</dbReference>
<accession>A0A225DDG8</accession>
<dbReference type="GO" id="GO:0016740">
    <property type="term" value="F:transferase activity"/>
    <property type="evidence" value="ECO:0007669"/>
    <property type="project" value="UniProtKB-KW"/>
</dbReference>
<evidence type="ECO:0000256" key="1">
    <source>
        <dbReference type="ARBA" id="ARBA00022679"/>
    </source>
</evidence>
<gene>
    <name evidence="5" type="ORF">FRUB_10128</name>
</gene>
<feature type="domain" description="Galactosyltransferase C-terminal" evidence="4">
    <location>
        <begin position="146"/>
        <end position="196"/>
    </location>
</feature>
<proteinExistence type="predicted"/>
<comment type="caution">
    <text evidence="5">The sequence shown here is derived from an EMBL/GenBank/DDBJ whole genome shotgun (WGS) entry which is preliminary data.</text>
</comment>
<dbReference type="RefSeq" id="WP_088260481.1">
    <property type="nucleotide sequence ID" value="NZ_NIDE01000020.1"/>
</dbReference>
<dbReference type="PANTHER" id="PTHR43646">
    <property type="entry name" value="GLYCOSYLTRANSFERASE"/>
    <property type="match status" value="1"/>
</dbReference>
<dbReference type="Gene3D" id="3.90.550.10">
    <property type="entry name" value="Spore Coat Polysaccharide Biosynthesis Protein SpsA, Chain A"/>
    <property type="match status" value="1"/>
</dbReference>
<feature type="transmembrane region" description="Helical" evidence="2">
    <location>
        <begin position="243"/>
        <end position="275"/>
    </location>
</feature>
<organism evidence="5 6">
    <name type="scientific">Fimbriiglobus ruber</name>
    <dbReference type="NCBI Taxonomy" id="1908690"/>
    <lineage>
        <taxon>Bacteria</taxon>
        <taxon>Pseudomonadati</taxon>
        <taxon>Planctomycetota</taxon>
        <taxon>Planctomycetia</taxon>
        <taxon>Gemmatales</taxon>
        <taxon>Gemmataceae</taxon>
        <taxon>Fimbriiglobus</taxon>
    </lineage>
</organism>
<keyword evidence="6" id="KW-1185">Reference proteome</keyword>
<evidence type="ECO:0000259" key="4">
    <source>
        <dbReference type="Pfam" id="PF02709"/>
    </source>
</evidence>
<dbReference type="InterPro" id="IPR029044">
    <property type="entry name" value="Nucleotide-diphossugar_trans"/>
</dbReference>
<dbReference type="Proteomes" id="UP000214646">
    <property type="component" value="Unassembled WGS sequence"/>
</dbReference>
<reference evidence="6" key="1">
    <citation type="submission" date="2017-06" db="EMBL/GenBank/DDBJ databases">
        <title>Genome analysis of Fimbriiglobus ruber SP5, the first member of the order Planctomycetales with confirmed chitinolytic capability.</title>
        <authorList>
            <person name="Ravin N.V."/>
            <person name="Rakitin A.L."/>
            <person name="Ivanova A.A."/>
            <person name="Beletsky A.V."/>
            <person name="Kulichevskaya I.S."/>
            <person name="Mardanov A.V."/>
            <person name="Dedysh S.N."/>
        </authorList>
    </citation>
    <scope>NUCLEOTIDE SEQUENCE [LARGE SCALE GENOMIC DNA]</scope>
    <source>
        <strain evidence="6">SP5</strain>
    </source>
</reference>
<evidence type="ECO:0000259" key="3">
    <source>
        <dbReference type="Pfam" id="PF00535"/>
    </source>
</evidence>
<evidence type="ECO:0000313" key="5">
    <source>
        <dbReference type="EMBL" id="OWK34157.1"/>
    </source>
</evidence>
<feature type="domain" description="Glycosyltransferase 2-like" evidence="3">
    <location>
        <begin position="8"/>
        <end position="122"/>
    </location>
</feature>
<dbReference type="OrthoDB" id="9811884at2"/>
<dbReference type="Pfam" id="PF00535">
    <property type="entry name" value="Glycos_transf_2"/>
    <property type="match status" value="1"/>
</dbReference>
<keyword evidence="2" id="KW-0472">Membrane</keyword>
<protein>
    <submittedName>
        <fullName evidence="5">Glycosyl transferase, group 2 family protein</fullName>
    </submittedName>
</protein>
<name>A0A225DDG8_9BACT</name>
<evidence type="ECO:0000313" key="6">
    <source>
        <dbReference type="Proteomes" id="UP000214646"/>
    </source>
</evidence>
<sequence length="338" mass="37414">MNDIGMVVIGRNEGLRLVRCLKSVPDGIPVVYVDSGSTDGSVAAARGLGAEVVELDMSVPFTAARARNAGADRLTEMPAAARVEFVQFIDGDCELVPGWLDAAYAKLSDDARLAVVAGRLRERFPEASIYNRLCDLEWDTAVGPTDACGGIAVVRLEAFREVGGFRPTLIAGEEPELCARMRASGWRLERLPTEMALHDAAMTRFRHWWARAVRAGYAYTEVSALLRDGPTPIWRREVRAIRVWGALLPLAIILSVIFAGWWGLVLVALYPLLALKTYRFARRRWSTRDAALYAGFCVLAKFPQARGQWRYLWGRIVRRPSKIIEYKTPAAAPVGGQP</sequence>
<dbReference type="AlphaFoldDB" id="A0A225DDG8"/>
<keyword evidence="2" id="KW-1133">Transmembrane helix</keyword>